<protein>
    <recommendedName>
        <fullName evidence="4">Rap1a immunity protein domain-containing protein</fullName>
    </recommendedName>
</protein>
<gene>
    <name evidence="2" type="ORF">TPSD3_15490</name>
</gene>
<dbReference type="AlphaFoldDB" id="A0A251X5X0"/>
<name>A0A251X5X0_9GAMM</name>
<dbReference type="Proteomes" id="UP000194798">
    <property type="component" value="Unassembled WGS sequence"/>
</dbReference>
<feature type="chain" id="PRO_5012015868" description="Rap1a immunity protein domain-containing protein" evidence="1">
    <location>
        <begin position="22"/>
        <end position="122"/>
    </location>
</feature>
<accession>A0A251X5X0</accession>
<evidence type="ECO:0000313" key="2">
    <source>
        <dbReference type="EMBL" id="OUD12498.1"/>
    </source>
</evidence>
<proteinExistence type="predicted"/>
<dbReference type="EMBL" id="MSLT01000023">
    <property type="protein sequence ID" value="OUD12498.1"/>
    <property type="molecule type" value="Genomic_DNA"/>
</dbReference>
<comment type="caution">
    <text evidence="2">The sequence shown here is derived from an EMBL/GenBank/DDBJ whole genome shotgun (WGS) entry which is preliminary data.</text>
</comment>
<keyword evidence="1" id="KW-0732">Signal</keyword>
<reference evidence="2 3" key="1">
    <citation type="submission" date="2016-12" db="EMBL/GenBank/DDBJ databases">
        <title>Thioflexothrix psekupsii D3 genome sequencing and assembly.</title>
        <authorList>
            <person name="Fomenkov A."/>
            <person name="Vincze T."/>
            <person name="Grabovich M."/>
            <person name="Anton B.P."/>
            <person name="Dubinina G."/>
            <person name="Orlova M."/>
            <person name="Belousova E."/>
            <person name="Roberts R.J."/>
        </authorList>
    </citation>
    <scope>NUCLEOTIDE SEQUENCE [LARGE SCALE GENOMIC DNA]</scope>
    <source>
        <strain evidence="2">D3</strain>
    </source>
</reference>
<evidence type="ECO:0008006" key="4">
    <source>
        <dbReference type="Google" id="ProtNLM"/>
    </source>
</evidence>
<keyword evidence="3" id="KW-1185">Reference proteome</keyword>
<dbReference type="InterPro" id="IPR010486">
    <property type="entry name" value="HNS-dep_expression_A/B"/>
</dbReference>
<dbReference type="RefSeq" id="WP_086489448.1">
    <property type="nucleotide sequence ID" value="NZ_MSLT01000023.1"/>
</dbReference>
<evidence type="ECO:0000256" key="1">
    <source>
        <dbReference type="SAM" id="SignalP"/>
    </source>
</evidence>
<organism evidence="2 3">
    <name type="scientific">Thioflexithrix psekupsensis</name>
    <dbReference type="NCBI Taxonomy" id="1570016"/>
    <lineage>
        <taxon>Bacteria</taxon>
        <taxon>Pseudomonadati</taxon>
        <taxon>Pseudomonadota</taxon>
        <taxon>Gammaproteobacteria</taxon>
        <taxon>Thiotrichales</taxon>
        <taxon>Thioflexithrix</taxon>
    </lineage>
</organism>
<dbReference type="Pfam" id="PF06411">
    <property type="entry name" value="HdeA"/>
    <property type="match status" value="1"/>
</dbReference>
<feature type="signal peptide" evidence="1">
    <location>
        <begin position="1"/>
        <end position="21"/>
    </location>
</feature>
<evidence type="ECO:0000313" key="3">
    <source>
        <dbReference type="Proteomes" id="UP000194798"/>
    </source>
</evidence>
<sequence>MTMRTLVAFMLSAGLSMAAFAEEPSAEAEQAAKTAKQSAGEFDPQTYTCGHFMGDLEKEGSELMGVALIWMHGYQSAAHGTDAIGALNEAAVSAIAQEVAEYCTEASGETFSRVAHQIASEE</sequence>